<dbReference type="RefSeq" id="XP_040755577.1">
    <property type="nucleotide sequence ID" value="XM_040900326.1"/>
</dbReference>
<evidence type="ECO:0000313" key="2">
    <source>
        <dbReference type="EMBL" id="PTU24185.1"/>
    </source>
</evidence>
<accession>A0A2T5M6L9</accession>
<dbReference type="GeneID" id="63817208"/>
<keyword evidence="1" id="KW-1133">Transmembrane helix</keyword>
<keyword evidence="1" id="KW-0472">Membrane</keyword>
<organism evidence="2 3">
    <name type="scientific">Aspergillus ochraceoroseus IBT 24754</name>
    <dbReference type="NCBI Taxonomy" id="1392256"/>
    <lineage>
        <taxon>Eukaryota</taxon>
        <taxon>Fungi</taxon>
        <taxon>Dikarya</taxon>
        <taxon>Ascomycota</taxon>
        <taxon>Pezizomycotina</taxon>
        <taxon>Eurotiomycetes</taxon>
        <taxon>Eurotiomycetidae</taxon>
        <taxon>Eurotiales</taxon>
        <taxon>Aspergillaceae</taxon>
        <taxon>Aspergillus</taxon>
        <taxon>Aspergillus subgen. Nidulantes</taxon>
    </lineage>
</organism>
<evidence type="ECO:0000313" key="3">
    <source>
        <dbReference type="Proteomes" id="UP000244073"/>
    </source>
</evidence>
<gene>
    <name evidence="2" type="ORF">P175DRAFT_0537823</name>
</gene>
<dbReference type="EMBL" id="MSFN02000001">
    <property type="protein sequence ID" value="PTU24185.1"/>
    <property type="molecule type" value="Genomic_DNA"/>
</dbReference>
<dbReference type="AlphaFoldDB" id="A0A2T5M6L9"/>
<keyword evidence="1" id="KW-0812">Transmembrane</keyword>
<dbReference type="Proteomes" id="UP000244073">
    <property type="component" value="Unassembled WGS sequence"/>
</dbReference>
<dbReference type="OrthoDB" id="4689212at2759"/>
<sequence>MPAMGQGFVEHFADGYEAVLELAGSNKSGFNERLGERSRILLWRVTRTMWLFLGLGVWVMTTTTSLWSRSLVKPIAMAMTMTMRTTRKTIYPRQVNSFLYCTVGQALLTTVRTAIRHDGGEIHCT</sequence>
<protein>
    <submittedName>
        <fullName evidence="2">Uncharacterized protein</fullName>
    </submittedName>
</protein>
<name>A0A2T5M6L9_9EURO</name>
<comment type="caution">
    <text evidence="2">The sequence shown here is derived from an EMBL/GenBank/DDBJ whole genome shotgun (WGS) entry which is preliminary data.</text>
</comment>
<proteinExistence type="predicted"/>
<reference evidence="2 3" key="1">
    <citation type="journal article" date="2018" name="Proc. Natl. Acad. Sci. U.S.A.">
        <title>Linking secondary metabolites to gene clusters through genome sequencing of six diverse Aspergillus species.</title>
        <authorList>
            <person name="Kaerboelling I."/>
            <person name="Vesth T.C."/>
            <person name="Frisvad J.C."/>
            <person name="Nybo J.L."/>
            <person name="Theobald S."/>
            <person name="Kuo A."/>
            <person name="Bowyer P."/>
            <person name="Matsuda Y."/>
            <person name="Mondo S."/>
            <person name="Lyhne E.K."/>
            <person name="Kogle M.E."/>
            <person name="Clum A."/>
            <person name="Lipzen A."/>
            <person name="Salamov A."/>
            <person name="Ngan C.Y."/>
            <person name="Daum C."/>
            <person name="Chiniquy J."/>
            <person name="Barry K."/>
            <person name="LaButti K."/>
            <person name="Haridas S."/>
            <person name="Simmons B.A."/>
            <person name="Magnuson J.K."/>
            <person name="Mortensen U.H."/>
            <person name="Larsen T.O."/>
            <person name="Grigoriev I.V."/>
            <person name="Baker S.E."/>
            <person name="Andersen M.R."/>
        </authorList>
    </citation>
    <scope>NUCLEOTIDE SEQUENCE [LARGE SCALE GENOMIC DNA]</scope>
    <source>
        <strain evidence="2 3">IBT 24754</strain>
    </source>
</reference>
<dbReference type="VEuPathDB" id="FungiDB:P175DRAFT_0537823"/>
<feature type="transmembrane region" description="Helical" evidence="1">
    <location>
        <begin position="49"/>
        <end position="67"/>
    </location>
</feature>
<evidence type="ECO:0000256" key="1">
    <source>
        <dbReference type="SAM" id="Phobius"/>
    </source>
</evidence>